<accession>A0A937RPY8</accession>
<protein>
    <submittedName>
        <fullName evidence="3">Uncharacterized protein</fullName>
    </submittedName>
</protein>
<organism evidence="3 4">
    <name type="scientific">Frankia nepalensis</name>
    <dbReference type="NCBI Taxonomy" id="1836974"/>
    <lineage>
        <taxon>Bacteria</taxon>
        <taxon>Bacillati</taxon>
        <taxon>Actinomycetota</taxon>
        <taxon>Actinomycetes</taxon>
        <taxon>Frankiales</taxon>
        <taxon>Frankiaceae</taxon>
        <taxon>Frankia</taxon>
    </lineage>
</organism>
<proteinExistence type="predicted"/>
<dbReference type="Proteomes" id="UP000604475">
    <property type="component" value="Unassembled WGS sequence"/>
</dbReference>
<reference evidence="3" key="1">
    <citation type="submission" date="2020-12" db="EMBL/GenBank/DDBJ databases">
        <title>Genomic characterization of non-nitrogen-fixing Frankia strains.</title>
        <authorList>
            <person name="Carlos-Shanley C."/>
            <person name="Guerra T."/>
            <person name="Hahn D."/>
        </authorList>
    </citation>
    <scope>NUCLEOTIDE SEQUENCE</scope>
    <source>
        <strain evidence="3">CN6</strain>
    </source>
</reference>
<gene>
    <name evidence="3" type="ORF">I7412_22290</name>
</gene>
<name>A0A937RPY8_9ACTN</name>
<evidence type="ECO:0000313" key="4">
    <source>
        <dbReference type="Proteomes" id="UP000604475"/>
    </source>
</evidence>
<dbReference type="EMBL" id="JAEACQ010000238">
    <property type="protein sequence ID" value="MBL7629846.1"/>
    <property type="molecule type" value="Genomic_DNA"/>
</dbReference>
<dbReference type="RefSeq" id="WP_203002883.1">
    <property type="nucleotide sequence ID" value="NZ_JADWYU010000124.1"/>
</dbReference>
<evidence type="ECO:0000313" key="3">
    <source>
        <dbReference type="EMBL" id="MBL7629846.1"/>
    </source>
</evidence>
<comment type="caution">
    <text evidence="3">The sequence shown here is derived from an EMBL/GenBank/DDBJ whole genome shotgun (WGS) entry which is preliminary data.</text>
</comment>
<evidence type="ECO:0000256" key="1">
    <source>
        <dbReference type="SAM" id="MobiDB-lite"/>
    </source>
</evidence>
<feature type="chain" id="PRO_5038534952" evidence="2">
    <location>
        <begin position="27"/>
        <end position="130"/>
    </location>
</feature>
<dbReference type="AlphaFoldDB" id="A0A937RPY8"/>
<feature type="region of interest" description="Disordered" evidence="1">
    <location>
        <begin position="93"/>
        <end position="130"/>
    </location>
</feature>
<keyword evidence="4" id="KW-1185">Reference proteome</keyword>
<evidence type="ECO:0000256" key="2">
    <source>
        <dbReference type="SAM" id="SignalP"/>
    </source>
</evidence>
<feature type="signal peptide" evidence="2">
    <location>
        <begin position="1"/>
        <end position="26"/>
    </location>
</feature>
<keyword evidence="2" id="KW-0732">Signal</keyword>
<sequence length="130" mass="12550">MRVRQIVVVSAIALGLAGSGAAAANAAGLLPGSEGTPGGTTACPAPGGAGVDTIEARDGKIYHNGELVGEAKPGEPIAVTRDGKVHIGADAAALPKPPDAEEHLVTSGSGAGGEGADTKGFVCRADGDEQ</sequence>